<evidence type="ECO:0008006" key="2">
    <source>
        <dbReference type="Google" id="ProtNLM"/>
    </source>
</evidence>
<proteinExistence type="predicted"/>
<protein>
    <recommendedName>
        <fullName evidence="2">Rhamnulose-1-phosphate aldolase</fullName>
    </recommendedName>
</protein>
<gene>
    <name evidence="1" type="ORF">SDC9_139718</name>
</gene>
<dbReference type="Gene3D" id="3.40.225.10">
    <property type="entry name" value="Class II aldolase/adducin N-terminal domain"/>
    <property type="match status" value="1"/>
</dbReference>
<comment type="caution">
    <text evidence="1">The sequence shown here is derived from an EMBL/GenBank/DDBJ whole genome shotgun (WGS) entry which is preliminary data.</text>
</comment>
<dbReference type="InterPro" id="IPR036409">
    <property type="entry name" value="Aldolase_II/adducin_N_sf"/>
</dbReference>
<sequence>MKANAELVRTHRVVVWAKHGVMACSDISIKRAADRIEYAETGARYEYLNLTVGEIAEGLSLEEIRSICSAFHIQQSIF</sequence>
<dbReference type="EMBL" id="VSSQ01039506">
    <property type="protein sequence ID" value="MPM92583.1"/>
    <property type="molecule type" value="Genomic_DNA"/>
</dbReference>
<dbReference type="SUPFAM" id="SSF53639">
    <property type="entry name" value="AraD/HMP-PK domain-like"/>
    <property type="match status" value="1"/>
</dbReference>
<dbReference type="AlphaFoldDB" id="A0A645DVF5"/>
<name>A0A645DVF5_9ZZZZ</name>
<accession>A0A645DVF5</accession>
<reference evidence="1" key="1">
    <citation type="submission" date="2019-08" db="EMBL/GenBank/DDBJ databases">
        <authorList>
            <person name="Kucharzyk K."/>
            <person name="Murdoch R.W."/>
            <person name="Higgins S."/>
            <person name="Loffler F."/>
        </authorList>
    </citation>
    <scope>NUCLEOTIDE SEQUENCE</scope>
</reference>
<evidence type="ECO:0000313" key="1">
    <source>
        <dbReference type="EMBL" id="MPM92583.1"/>
    </source>
</evidence>
<organism evidence="1">
    <name type="scientific">bioreactor metagenome</name>
    <dbReference type="NCBI Taxonomy" id="1076179"/>
    <lineage>
        <taxon>unclassified sequences</taxon>
        <taxon>metagenomes</taxon>
        <taxon>ecological metagenomes</taxon>
    </lineage>
</organism>